<reference evidence="1" key="1">
    <citation type="journal article" date="2016" name="Nat. Genet.">
        <title>A high-quality carrot genome assembly provides new insights into carotenoid accumulation and asterid genome evolution.</title>
        <authorList>
            <person name="Iorizzo M."/>
            <person name="Ellison S."/>
            <person name="Senalik D."/>
            <person name="Zeng P."/>
            <person name="Satapoomin P."/>
            <person name="Huang J."/>
            <person name="Bowman M."/>
            <person name="Iovene M."/>
            <person name="Sanseverino W."/>
            <person name="Cavagnaro P."/>
            <person name="Yildiz M."/>
            <person name="Macko-Podgorni A."/>
            <person name="Moranska E."/>
            <person name="Grzebelus E."/>
            <person name="Grzebelus D."/>
            <person name="Ashrafi H."/>
            <person name="Zheng Z."/>
            <person name="Cheng S."/>
            <person name="Spooner D."/>
            <person name="Van Deynze A."/>
            <person name="Simon P."/>
        </authorList>
    </citation>
    <scope>NUCLEOTIDE SEQUENCE [LARGE SCALE GENOMIC DNA]</scope>
    <source>
        <tissue evidence="1">Leaf</tissue>
    </source>
</reference>
<name>A0A175YMW2_DAUCS</name>
<gene>
    <name evidence="1" type="ORF">DCAR_028107</name>
    <name evidence="2" type="ORF">DCAR_0831308</name>
</gene>
<dbReference type="AlphaFoldDB" id="A0A175YMW2"/>
<dbReference type="EMBL" id="LNRQ01000008">
    <property type="protein sequence ID" value="KZM84471.1"/>
    <property type="molecule type" value="Genomic_DNA"/>
</dbReference>
<reference evidence="2" key="2">
    <citation type="submission" date="2022-03" db="EMBL/GenBank/DDBJ databases">
        <title>Draft title - Genomic analysis of global carrot germplasm unveils the trajectory of domestication and the origin of high carotenoid orange carrot.</title>
        <authorList>
            <person name="Iorizzo M."/>
            <person name="Ellison S."/>
            <person name="Senalik D."/>
            <person name="Macko-Podgorni A."/>
            <person name="Grzebelus D."/>
            <person name="Bostan H."/>
            <person name="Rolling W."/>
            <person name="Curaba J."/>
            <person name="Simon P."/>
        </authorList>
    </citation>
    <scope>NUCLEOTIDE SEQUENCE</scope>
    <source>
        <tissue evidence="2">Leaf</tissue>
    </source>
</reference>
<sequence length="26" mass="2744">MESGAPLAAVGAVEIIHESEVNFILF</sequence>
<evidence type="ECO:0000313" key="1">
    <source>
        <dbReference type="EMBL" id="KZM84471.1"/>
    </source>
</evidence>
<proteinExistence type="predicted"/>
<accession>A0A175YMW2</accession>
<keyword evidence="3" id="KW-1185">Reference proteome</keyword>
<evidence type="ECO:0000313" key="3">
    <source>
        <dbReference type="Proteomes" id="UP000077755"/>
    </source>
</evidence>
<evidence type="ECO:0000313" key="2">
    <source>
        <dbReference type="EMBL" id="WOH11815.1"/>
    </source>
</evidence>
<dbReference type="Gramene" id="KZM84471">
    <property type="protein sequence ID" value="KZM84471"/>
    <property type="gene ID" value="DCAR_028107"/>
</dbReference>
<organism evidence="1">
    <name type="scientific">Daucus carota subsp. sativus</name>
    <name type="common">Carrot</name>
    <dbReference type="NCBI Taxonomy" id="79200"/>
    <lineage>
        <taxon>Eukaryota</taxon>
        <taxon>Viridiplantae</taxon>
        <taxon>Streptophyta</taxon>
        <taxon>Embryophyta</taxon>
        <taxon>Tracheophyta</taxon>
        <taxon>Spermatophyta</taxon>
        <taxon>Magnoliopsida</taxon>
        <taxon>eudicotyledons</taxon>
        <taxon>Gunneridae</taxon>
        <taxon>Pentapetalae</taxon>
        <taxon>asterids</taxon>
        <taxon>campanulids</taxon>
        <taxon>Apiales</taxon>
        <taxon>Apiaceae</taxon>
        <taxon>Apioideae</taxon>
        <taxon>Scandiceae</taxon>
        <taxon>Daucinae</taxon>
        <taxon>Daucus</taxon>
        <taxon>Daucus sect. Daucus</taxon>
    </lineage>
</organism>
<protein>
    <submittedName>
        <fullName evidence="1">Uncharacterized protein</fullName>
    </submittedName>
</protein>
<dbReference type="EMBL" id="CP093350">
    <property type="protein sequence ID" value="WOH11815.1"/>
    <property type="molecule type" value="Genomic_DNA"/>
</dbReference>
<dbReference type="Proteomes" id="UP000077755">
    <property type="component" value="Chromosome 8"/>
</dbReference>